<gene>
    <name evidence="1" type="ORF">PY650_26600</name>
</gene>
<proteinExistence type="predicted"/>
<dbReference type="EMBL" id="JARFYN010000045">
    <property type="protein sequence ID" value="MDL2409143.1"/>
    <property type="molecule type" value="Genomic_DNA"/>
</dbReference>
<name>A0ABT7KMI4_9HYPH</name>
<dbReference type="InterPro" id="IPR015813">
    <property type="entry name" value="Pyrv/PenolPyrv_kinase-like_dom"/>
</dbReference>
<evidence type="ECO:0008006" key="3">
    <source>
        <dbReference type="Google" id="ProtNLM"/>
    </source>
</evidence>
<keyword evidence="2" id="KW-1185">Reference proteome</keyword>
<organism evidence="1 2">
    <name type="scientific">Rhizobium calliandrae</name>
    <dbReference type="NCBI Taxonomy" id="1312182"/>
    <lineage>
        <taxon>Bacteria</taxon>
        <taxon>Pseudomonadati</taxon>
        <taxon>Pseudomonadota</taxon>
        <taxon>Alphaproteobacteria</taxon>
        <taxon>Hyphomicrobiales</taxon>
        <taxon>Rhizobiaceae</taxon>
        <taxon>Rhizobium/Agrobacterium group</taxon>
        <taxon>Rhizobium</taxon>
    </lineage>
</organism>
<dbReference type="Proteomes" id="UP001172630">
    <property type="component" value="Unassembled WGS sequence"/>
</dbReference>
<evidence type="ECO:0000313" key="2">
    <source>
        <dbReference type="Proteomes" id="UP001172630"/>
    </source>
</evidence>
<dbReference type="InterPro" id="IPR013785">
    <property type="entry name" value="Aldolase_TIM"/>
</dbReference>
<protein>
    <recommendedName>
        <fullName evidence="3">TIM-barrel domain-containing protein</fullName>
    </recommendedName>
</protein>
<accession>A0ABT7KMI4</accession>
<dbReference type="Gene3D" id="3.20.20.70">
    <property type="entry name" value="Aldolase class I"/>
    <property type="match status" value="1"/>
</dbReference>
<reference evidence="1" key="1">
    <citation type="submission" date="2023-06" db="EMBL/GenBank/DDBJ databases">
        <title>Phylogenetic Diversity of Rhizobium strains.</title>
        <authorList>
            <person name="Moura F.T."/>
            <person name="Helene L.C.F."/>
            <person name="Hungria M."/>
        </authorList>
    </citation>
    <scope>NUCLEOTIDE SEQUENCE</scope>
    <source>
        <strain evidence="1">CCGE524</strain>
    </source>
</reference>
<comment type="caution">
    <text evidence="1">The sequence shown here is derived from an EMBL/GenBank/DDBJ whole genome shotgun (WGS) entry which is preliminary data.</text>
</comment>
<sequence>MSDFEPVLEETVAVPNRAPHESWVKMGMWTIVDHVGQLAMAGAGKTDVCIFAPSLRALPPAYPIAMATLPVVDWNAELFRALSDMASARSRCYAAVLMIDPFTLWEDLADLLKDKGFAGVVNFPPASLVEGVQSAGSAGASNTLEIDRMKWFHDNGLGIVHTGSSRMEMADVNNRLADLLDGMIYFPPDALSRRLAARMDLEPLVDAGFFPASLWSLKPAPVSPAGEAFDGTAC</sequence>
<dbReference type="SUPFAM" id="SSF51621">
    <property type="entry name" value="Phosphoenolpyruvate/pyruvate domain"/>
    <property type="match status" value="1"/>
</dbReference>
<evidence type="ECO:0000313" key="1">
    <source>
        <dbReference type="EMBL" id="MDL2409143.1"/>
    </source>
</evidence>
<dbReference type="RefSeq" id="WP_285882586.1">
    <property type="nucleotide sequence ID" value="NZ_JARFYN010000045.1"/>
</dbReference>